<accession>A0ABR6YNK2</accession>
<dbReference type="Proteomes" id="UP000613113">
    <property type="component" value="Unassembled WGS sequence"/>
</dbReference>
<evidence type="ECO:0000256" key="1">
    <source>
        <dbReference type="SAM" id="SignalP"/>
    </source>
</evidence>
<name>A0ABR6YNK2_9BURK</name>
<organism evidence="2 3">
    <name type="scientific">Undibacterium griseum</name>
    <dbReference type="NCBI Taxonomy" id="2762295"/>
    <lineage>
        <taxon>Bacteria</taxon>
        <taxon>Pseudomonadati</taxon>
        <taxon>Pseudomonadota</taxon>
        <taxon>Betaproteobacteria</taxon>
        <taxon>Burkholderiales</taxon>
        <taxon>Oxalobacteraceae</taxon>
        <taxon>Undibacterium</taxon>
    </lineage>
</organism>
<proteinExistence type="predicted"/>
<reference evidence="2 3" key="1">
    <citation type="submission" date="2020-08" db="EMBL/GenBank/DDBJ databases">
        <title>Novel species isolated from subtropical streams in China.</title>
        <authorList>
            <person name="Lu H."/>
        </authorList>
    </citation>
    <scope>NUCLEOTIDE SEQUENCE [LARGE SCALE GENOMIC DNA]</scope>
    <source>
        <strain evidence="2 3">FT31W</strain>
    </source>
</reference>
<feature type="signal peptide" evidence="1">
    <location>
        <begin position="1"/>
        <end position="20"/>
    </location>
</feature>
<dbReference type="EMBL" id="JACOGC010000003">
    <property type="protein sequence ID" value="MBC3885436.1"/>
    <property type="molecule type" value="Genomic_DNA"/>
</dbReference>
<feature type="non-terminal residue" evidence="2">
    <location>
        <position position="1"/>
    </location>
</feature>
<comment type="caution">
    <text evidence="2">The sequence shown here is derived from an EMBL/GenBank/DDBJ whole genome shotgun (WGS) entry which is preliminary data.</text>
</comment>
<sequence length="76" mass="7862">TVFFAAGFAAAFFAVALAFFAPTGSSGDGCGAVAMVFLLQSRWKKSDKSKIRSILSSGLFIGTNKIAVCANEFGTS</sequence>
<gene>
    <name evidence="2" type="ORF">H8K27_09880</name>
</gene>
<dbReference type="RefSeq" id="WP_186862999.1">
    <property type="nucleotide sequence ID" value="NZ_JACOGC010000003.1"/>
</dbReference>
<feature type="chain" id="PRO_5046618687" evidence="1">
    <location>
        <begin position="21"/>
        <end position="76"/>
    </location>
</feature>
<protein>
    <submittedName>
        <fullName evidence="2">Uncharacterized protein</fullName>
    </submittedName>
</protein>
<keyword evidence="1" id="KW-0732">Signal</keyword>
<keyword evidence="3" id="KW-1185">Reference proteome</keyword>
<evidence type="ECO:0000313" key="2">
    <source>
        <dbReference type="EMBL" id="MBC3885436.1"/>
    </source>
</evidence>
<evidence type="ECO:0000313" key="3">
    <source>
        <dbReference type="Proteomes" id="UP000613113"/>
    </source>
</evidence>